<sequence length="225" mass="24456">MDSGGDDLGAPIVFVPGMTDTAEDYRAVLPLFGRRTVVVELRGHGRSSAPAVGYDFATLRDDVGAVVDAVTDGDVHLVTFSRGTTYGIGWALAHPHRVRSVSIGDYVPEEKVLTADQAHRLLTGRWRGSAVADRLDVAAAQLTFEAARPQSLWTALAHNGIPLLAARSGGSVLVGDGDWARYRELFPEAELVEFDESPHDIFRPDRARYPRLVRAHAERADAAHH</sequence>
<proteinExistence type="predicted"/>
<keyword evidence="2" id="KW-1185">Reference proteome</keyword>
<name>A0ACC6ME47_MYCPF</name>
<accession>A0ACC6ME47</accession>
<organism evidence="1 2">
    <name type="scientific">Mycolicibacterium parafortuitum</name>
    <name type="common">Mycobacterium parafortuitum</name>
    <dbReference type="NCBI Taxonomy" id="39692"/>
    <lineage>
        <taxon>Bacteria</taxon>
        <taxon>Bacillati</taxon>
        <taxon>Actinomycetota</taxon>
        <taxon>Actinomycetes</taxon>
        <taxon>Mycobacteriales</taxon>
        <taxon>Mycobacteriaceae</taxon>
        <taxon>Mycolicibacterium</taxon>
    </lineage>
</organism>
<protein>
    <submittedName>
        <fullName evidence="1">Alpha/beta hydrolase</fullName>
    </submittedName>
</protein>
<dbReference type="Proteomes" id="UP001289645">
    <property type="component" value="Unassembled WGS sequence"/>
</dbReference>
<dbReference type="EMBL" id="JAOXLN010000005">
    <property type="protein sequence ID" value="MDZ5085190.1"/>
    <property type="molecule type" value="Genomic_DNA"/>
</dbReference>
<evidence type="ECO:0000313" key="2">
    <source>
        <dbReference type="Proteomes" id="UP001289645"/>
    </source>
</evidence>
<keyword evidence="1" id="KW-0378">Hydrolase</keyword>
<comment type="caution">
    <text evidence="1">The sequence shown here is derived from an EMBL/GenBank/DDBJ whole genome shotgun (WGS) entry which is preliminary data.</text>
</comment>
<reference evidence="1 2" key="1">
    <citation type="journal article" date="2021" name="Chemosphere">
        <title>Bioballs carrying a syntrophic Rhodococcus and Mycolicibacterium consortium for simultaneous sorption and biodegradation of fuel oil in contaminated freshwater.</title>
        <authorList>
            <person name="Naloka K."/>
            <person name="Polrit D."/>
            <person name="Muangchinda C."/>
            <person name="Thoetkiattikul H."/>
            <person name="Pinyakong O."/>
        </authorList>
    </citation>
    <scope>NUCLEOTIDE SEQUENCE [LARGE SCALE GENOMIC DNA]</scope>
    <source>
        <strain evidence="1 2">J101</strain>
    </source>
</reference>
<evidence type="ECO:0000313" key="1">
    <source>
        <dbReference type="EMBL" id="MDZ5085190.1"/>
    </source>
</evidence>
<gene>
    <name evidence="1" type="ORF">OHX15_07290</name>
</gene>